<dbReference type="InterPro" id="IPR036869">
    <property type="entry name" value="J_dom_sf"/>
</dbReference>
<accession>K8EEH0</accession>
<feature type="compositionally biased region" description="Low complexity" evidence="1">
    <location>
        <begin position="60"/>
        <end position="74"/>
    </location>
</feature>
<dbReference type="KEGG" id="bpg:Bathy05g00540"/>
<dbReference type="GeneID" id="19015558"/>
<dbReference type="eggNOG" id="KOG0714">
    <property type="taxonomic scope" value="Eukaryota"/>
</dbReference>
<evidence type="ECO:0000256" key="1">
    <source>
        <dbReference type="SAM" id="MobiDB-lite"/>
    </source>
</evidence>
<evidence type="ECO:0000313" key="4">
    <source>
        <dbReference type="Proteomes" id="UP000198341"/>
    </source>
</evidence>
<evidence type="ECO:0000259" key="2">
    <source>
        <dbReference type="PROSITE" id="PS50076"/>
    </source>
</evidence>
<protein>
    <recommendedName>
        <fullName evidence="2">J domain-containing protein</fullName>
    </recommendedName>
</protein>
<dbReference type="RefSeq" id="XP_007512929.1">
    <property type="nucleotide sequence ID" value="XM_007512867.1"/>
</dbReference>
<feature type="compositionally biased region" description="Polar residues" evidence="1">
    <location>
        <begin position="263"/>
        <end position="272"/>
    </location>
</feature>
<name>K8EEH0_9CHLO</name>
<evidence type="ECO:0000313" key="3">
    <source>
        <dbReference type="EMBL" id="CCO16487.1"/>
    </source>
</evidence>
<dbReference type="CDD" id="cd06257">
    <property type="entry name" value="DnaJ"/>
    <property type="match status" value="1"/>
</dbReference>
<dbReference type="Pfam" id="PF00226">
    <property type="entry name" value="DnaJ"/>
    <property type="match status" value="1"/>
</dbReference>
<dbReference type="Proteomes" id="UP000198341">
    <property type="component" value="Chromosome 5"/>
</dbReference>
<dbReference type="SUPFAM" id="SSF46565">
    <property type="entry name" value="Chaperone J-domain"/>
    <property type="match status" value="1"/>
</dbReference>
<dbReference type="Gene3D" id="1.10.287.110">
    <property type="entry name" value="DnaJ domain"/>
    <property type="match status" value="1"/>
</dbReference>
<dbReference type="InterPro" id="IPR001623">
    <property type="entry name" value="DnaJ_domain"/>
</dbReference>
<proteinExistence type="predicted"/>
<feature type="region of interest" description="Disordered" evidence="1">
    <location>
        <begin position="232"/>
        <end position="275"/>
    </location>
</feature>
<feature type="region of interest" description="Disordered" evidence="1">
    <location>
        <begin position="377"/>
        <end position="398"/>
    </location>
</feature>
<dbReference type="PROSITE" id="PS50076">
    <property type="entry name" value="DNAJ_2"/>
    <property type="match status" value="1"/>
</dbReference>
<feature type="region of interest" description="Disordered" evidence="1">
    <location>
        <begin position="55"/>
        <end position="86"/>
    </location>
</feature>
<reference evidence="3 4" key="1">
    <citation type="submission" date="2011-10" db="EMBL/GenBank/DDBJ databases">
        <authorList>
            <person name="Genoscope - CEA"/>
        </authorList>
    </citation>
    <scope>NUCLEOTIDE SEQUENCE [LARGE SCALE GENOMIC DNA]</scope>
    <source>
        <strain evidence="3 4">RCC 1105</strain>
    </source>
</reference>
<feature type="domain" description="J" evidence="2">
    <location>
        <begin position="100"/>
        <end position="190"/>
    </location>
</feature>
<dbReference type="OrthoDB" id="1922282at2759"/>
<gene>
    <name evidence="3" type="ORF">Bathy05g00540</name>
</gene>
<dbReference type="SMART" id="SM00271">
    <property type="entry name" value="DnaJ"/>
    <property type="match status" value="1"/>
</dbReference>
<organism evidence="3 4">
    <name type="scientific">Bathycoccus prasinos</name>
    <dbReference type="NCBI Taxonomy" id="41875"/>
    <lineage>
        <taxon>Eukaryota</taxon>
        <taxon>Viridiplantae</taxon>
        <taxon>Chlorophyta</taxon>
        <taxon>Mamiellophyceae</taxon>
        <taxon>Mamiellales</taxon>
        <taxon>Bathycoccaceae</taxon>
        <taxon>Bathycoccus</taxon>
    </lineage>
</organism>
<dbReference type="EMBL" id="FO082274">
    <property type="protein sequence ID" value="CCO16487.1"/>
    <property type="molecule type" value="Genomic_DNA"/>
</dbReference>
<keyword evidence="4" id="KW-1185">Reference proteome</keyword>
<dbReference type="AlphaFoldDB" id="K8EEH0"/>
<dbReference type="STRING" id="41875.K8EEH0"/>
<sequence length="415" mass="46289">MVSVVVGGAAAFTCAATLGRTSATTNTAFACCSSSSSKGGGGFLGKCSLGKFPPSGRGQRTTTFGVSVSSVSSSSRRRTRGRRKRVTIKNEIRTTDGNSKAARVLGLSLAEAKDERKLKRAYRRHALRTHPDTGGKSASAEAFQEVQKAYRTLRLEIASPDNEALTKEMSKDEEWEEHDWRWKVKYDKEKALDRNVNAKSQRKREDAFRRVEEMKRMAKMKEEFDPAAMASNTAKAGAGGEGNLFPSRANKKKKRVIKPISKQSSPMENFQRVQEAEKERLKIEAEAKEKRINFKAFGGPDASKSSTNAAHDTLNAQLEGLRRKHVLKTRYDNHTSTPSEVEREKAKSIRKYQLELEDSEEERFMRLARVAKEWRDKKGGAKSWRETGSMSEDDKMTPRELLLAAVESVSLGGSQ</sequence>
<feature type="compositionally biased region" description="Basic residues" evidence="1">
    <location>
        <begin position="75"/>
        <end position="86"/>
    </location>
</feature>